<dbReference type="PROSITE" id="PS50157">
    <property type="entry name" value="ZINC_FINGER_C2H2_2"/>
    <property type="match status" value="11"/>
</dbReference>
<evidence type="ECO:0000256" key="2">
    <source>
        <dbReference type="ARBA" id="ARBA00006991"/>
    </source>
</evidence>
<evidence type="ECO:0000256" key="10">
    <source>
        <dbReference type="ARBA" id="ARBA00023242"/>
    </source>
</evidence>
<keyword evidence="3" id="KW-0479">Metal-binding</keyword>
<evidence type="ECO:0000256" key="7">
    <source>
        <dbReference type="ARBA" id="ARBA00023015"/>
    </source>
</evidence>
<evidence type="ECO:0000256" key="1">
    <source>
        <dbReference type="ARBA" id="ARBA00004123"/>
    </source>
</evidence>
<dbReference type="OrthoDB" id="3437960at2759"/>
<dbReference type="FunFam" id="3.30.160.60:FF:000508">
    <property type="entry name" value="Myeloid zinc finger 1"/>
    <property type="match status" value="1"/>
</dbReference>
<dbReference type="FunFam" id="3.30.160.60:FF:000325">
    <property type="entry name" value="ZFP90 zinc finger protein"/>
    <property type="match status" value="1"/>
</dbReference>
<dbReference type="PROSITE" id="PS00028">
    <property type="entry name" value="ZINC_FINGER_C2H2_1"/>
    <property type="match status" value="11"/>
</dbReference>
<dbReference type="FunFam" id="3.30.160.60:FF:000110">
    <property type="entry name" value="Zinc finger protein-like"/>
    <property type="match status" value="1"/>
</dbReference>
<protein>
    <submittedName>
        <fullName evidence="12">Uncharacterized protein</fullName>
    </submittedName>
</protein>
<dbReference type="Pfam" id="PF00096">
    <property type="entry name" value="zf-C2H2"/>
    <property type="match status" value="7"/>
</dbReference>
<keyword evidence="7" id="KW-0805">Transcription regulation</keyword>
<evidence type="ECO:0000313" key="13">
    <source>
        <dbReference type="Proteomes" id="UP000749559"/>
    </source>
</evidence>
<dbReference type="PANTHER" id="PTHR24377">
    <property type="entry name" value="IP01015P-RELATED"/>
    <property type="match status" value="1"/>
</dbReference>
<evidence type="ECO:0000256" key="11">
    <source>
        <dbReference type="SAM" id="MobiDB-lite"/>
    </source>
</evidence>
<dbReference type="GO" id="GO:0008270">
    <property type="term" value="F:zinc ion binding"/>
    <property type="evidence" value="ECO:0007669"/>
    <property type="project" value="UniProtKB-KW"/>
</dbReference>
<dbReference type="GO" id="GO:0003677">
    <property type="term" value="F:DNA binding"/>
    <property type="evidence" value="ECO:0007669"/>
    <property type="project" value="UniProtKB-KW"/>
</dbReference>
<dbReference type="GO" id="GO:0042802">
    <property type="term" value="F:identical protein binding"/>
    <property type="evidence" value="ECO:0007669"/>
    <property type="project" value="UniProtKB-ARBA"/>
</dbReference>
<dbReference type="AlphaFoldDB" id="A0A8J1TA61"/>
<comment type="subcellular location">
    <subcellularLocation>
        <location evidence="1">Nucleus</location>
    </subcellularLocation>
</comment>
<dbReference type="InterPro" id="IPR036236">
    <property type="entry name" value="Znf_C2H2_sf"/>
</dbReference>
<proteinExistence type="inferred from homology"/>
<dbReference type="InterPro" id="IPR013087">
    <property type="entry name" value="Znf_C2H2_type"/>
</dbReference>
<evidence type="ECO:0000256" key="8">
    <source>
        <dbReference type="ARBA" id="ARBA00023125"/>
    </source>
</evidence>
<keyword evidence="5" id="KW-0863">Zinc-finger</keyword>
<keyword evidence="4" id="KW-0677">Repeat</keyword>
<keyword evidence="9" id="KW-0804">Transcription</keyword>
<dbReference type="FunFam" id="3.30.160.60:FF:000065">
    <property type="entry name" value="B-cell CLL/lymphoma 6, member B"/>
    <property type="match status" value="1"/>
</dbReference>
<name>A0A8J1TA61_OWEFU</name>
<dbReference type="Gene3D" id="3.30.160.60">
    <property type="entry name" value="Classic Zinc Finger"/>
    <property type="match status" value="10"/>
</dbReference>
<comment type="caution">
    <text evidence="12">The sequence shown here is derived from an EMBL/GenBank/DDBJ whole genome shotgun (WGS) entry which is preliminary data.</text>
</comment>
<dbReference type="Proteomes" id="UP000749559">
    <property type="component" value="Unassembled WGS sequence"/>
</dbReference>
<evidence type="ECO:0000256" key="3">
    <source>
        <dbReference type="ARBA" id="ARBA00022723"/>
    </source>
</evidence>
<dbReference type="FunFam" id="3.30.160.60:FF:000446">
    <property type="entry name" value="Zinc finger protein"/>
    <property type="match status" value="1"/>
</dbReference>
<feature type="region of interest" description="Disordered" evidence="11">
    <location>
        <begin position="104"/>
        <end position="154"/>
    </location>
</feature>
<dbReference type="InterPro" id="IPR050826">
    <property type="entry name" value="Krueppel_C2H2_ZnFinger"/>
</dbReference>
<gene>
    <name evidence="12" type="ORF">OFUS_LOCUS24033</name>
</gene>
<evidence type="ECO:0000256" key="6">
    <source>
        <dbReference type="ARBA" id="ARBA00022833"/>
    </source>
</evidence>
<organism evidence="12 13">
    <name type="scientific">Owenia fusiformis</name>
    <name type="common">Polychaete worm</name>
    <dbReference type="NCBI Taxonomy" id="6347"/>
    <lineage>
        <taxon>Eukaryota</taxon>
        <taxon>Metazoa</taxon>
        <taxon>Spiralia</taxon>
        <taxon>Lophotrochozoa</taxon>
        <taxon>Annelida</taxon>
        <taxon>Polychaeta</taxon>
        <taxon>Sedentaria</taxon>
        <taxon>Canalipalpata</taxon>
        <taxon>Sabellida</taxon>
        <taxon>Oweniida</taxon>
        <taxon>Oweniidae</taxon>
        <taxon>Owenia</taxon>
    </lineage>
</organism>
<accession>A0A8J1TA61</accession>
<dbReference type="Pfam" id="PF12874">
    <property type="entry name" value="zf-met"/>
    <property type="match status" value="1"/>
</dbReference>
<evidence type="ECO:0000313" key="12">
    <source>
        <dbReference type="EMBL" id="CAH1800103.1"/>
    </source>
</evidence>
<dbReference type="GO" id="GO:0005634">
    <property type="term" value="C:nucleus"/>
    <property type="evidence" value="ECO:0007669"/>
    <property type="project" value="UniProtKB-SubCell"/>
</dbReference>
<evidence type="ECO:0000256" key="9">
    <source>
        <dbReference type="ARBA" id="ARBA00023163"/>
    </source>
</evidence>
<dbReference type="FunFam" id="3.30.160.60:FF:001530">
    <property type="entry name" value="Zinc finger protein 268"/>
    <property type="match status" value="1"/>
</dbReference>
<dbReference type="EMBL" id="CAIIXF020000011">
    <property type="protein sequence ID" value="CAH1800103.1"/>
    <property type="molecule type" value="Genomic_DNA"/>
</dbReference>
<evidence type="ECO:0000256" key="5">
    <source>
        <dbReference type="ARBA" id="ARBA00022771"/>
    </source>
</evidence>
<keyword evidence="10" id="KW-0539">Nucleus</keyword>
<sequence length="599" mass="68821">MSYDESHEIDQCSPSVNQKAMYQAKLPDSEDCDAVGNFEKSSNCTTCENDDLGINEGVGLNHQGCEEVDLLQTNDTTHPDQIIHASFQEAEQYAPGIQQGIDDVSGSPNVENELPDIWNESPGVGNDPPDVVNESPDNRNEPTDVTLESNDVVNPYYDPGVITKDEHPHRIEEHTAAADMGLYDVKQEADEEAWDVYNANTDMDHNDHVIDIKQELQEEGDIDEIDADIDNSVEEEQMVSSANTPEAKIPNASKWNPRKARIHPCLYCEKSFTEKSNLNRHLSMHTGEKPFKCDTCEMTFTHKYKLTNHARVHSIDRPFTCEICHKGFTMKHSLKLHESTHSGEKTPLPRIHQCLHCEKSFMHKSNLTRHLLMHSGEKPFKCDTCEMTFTHKYKLTNHQRVHSPNKPFTCLVCNKGFTMKNSLRQHSFIHTGEKPFKCSYCENRYILKGDLTRHELIHTGHKPFQCETCDRKFQFKCNLTKHEVIHTGVKPFKCQYCEKAFSQKCNLTMHERTHTGEKPFFCRVCGKKYTDQSNLKNHMRKHDSVESFFQCGSCKYSFKLESQLAEHVKKTHFLNYDLVPRKTEKGLREGLNKEESEYG</sequence>
<keyword evidence="8" id="KW-0238">DNA-binding</keyword>
<dbReference type="SMART" id="SM00355">
    <property type="entry name" value="ZnF_C2H2"/>
    <property type="match status" value="11"/>
</dbReference>
<evidence type="ECO:0000256" key="4">
    <source>
        <dbReference type="ARBA" id="ARBA00022737"/>
    </source>
</evidence>
<dbReference type="FunFam" id="3.30.160.60:FF:002343">
    <property type="entry name" value="Zinc finger protein 33A"/>
    <property type="match status" value="2"/>
</dbReference>
<comment type="similarity">
    <text evidence="2">Belongs to the krueppel C2H2-type zinc-finger protein family.</text>
</comment>
<reference evidence="12" key="1">
    <citation type="submission" date="2022-03" db="EMBL/GenBank/DDBJ databases">
        <authorList>
            <person name="Martin C."/>
        </authorList>
    </citation>
    <scope>NUCLEOTIDE SEQUENCE</scope>
</reference>
<keyword evidence="13" id="KW-1185">Reference proteome</keyword>
<dbReference type="FunFam" id="3.30.160.60:FF:000145">
    <property type="entry name" value="Zinc finger protein 574"/>
    <property type="match status" value="1"/>
</dbReference>
<keyword evidence="6" id="KW-0862">Zinc</keyword>
<dbReference type="SUPFAM" id="SSF57667">
    <property type="entry name" value="beta-beta-alpha zinc fingers"/>
    <property type="match status" value="6"/>
</dbReference>